<dbReference type="InterPro" id="IPR038765">
    <property type="entry name" value="Papain-like_cys_pep_sf"/>
</dbReference>
<dbReference type="Proteomes" id="UP000246303">
    <property type="component" value="Unassembled WGS sequence"/>
</dbReference>
<dbReference type="InterPro" id="IPR000064">
    <property type="entry name" value="NLP_P60_dom"/>
</dbReference>
<evidence type="ECO:0000313" key="6">
    <source>
        <dbReference type="EMBL" id="PXA63975.1"/>
    </source>
</evidence>
<sequence length="365" mass="37690">MPAPALLLGLIKKRAALRLIGAMASVLVLCCVMGLCGSIALVAFASQGTTAACTVAASGSGAAVSITVPAQSIATLSDSQVTVAKAYIAVGRALGIPDDGIVIALMMGLQESNLQMLANPSVPESLTFPHDGVGSDHDSIGSAQQRPSAGWGSVGNLMQPAYNAEAFYGGRQGPNHGSPRGLLDIQGWQKLDKGAAAQAVQGSAFPERYANWQPEAAAILAGLGAATAPAACSPDKSGVSQPVLPSDLSQLRREILVYAQEGVGGVYVWGGTAFKAWDCSGYVQWVYGKAGITLPRTEQWTAGTPTNNPQPGDLVVQNPDGPNHWGHVGIYAGNGMMYSALNPAVGTLLHPVTWNNGTIYFRVPK</sequence>
<dbReference type="Pfam" id="PF00877">
    <property type="entry name" value="NLPC_P60"/>
    <property type="match status" value="1"/>
</dbReference>
<dbReference type="PANTHER" id="PTHR47053">
    <property type="entry name" value="MUREIN DD-ENDOPEPTIDASE MEPH-RELATED"/>
    <property type="match status" value="1"/>
</dbReference>
<gene>
    <name evidence="6" type="ORF">CVS29_17520</name>
</gene>
<keyword evidence="4" id="KW-0788">Thiol protease</keyword>
<accession>A0A2V3DM25</accession>
<comment type="caution">
    <text evidence="6">The sequence shown here is derived from an EMBL/GenBank/DDBJ whole genome shotgun (WGS) entry which is preliminary data.</text>
</comment>
<organism evidence="6 7">
    <name type="scientific">Arthrobacter psychrochitiniphilus</name>
    <dbReference type="NCBI Taxonomy" id="291045"/>
    <lineage>
        <taxon>Bacteria</taxon>
        <taxon>Bacillati</taxon>
        <taxon>Actinomycetota</taxon>
        <taxon>Actinomycetes</taxon>
        <taxon>Micrococcales</taxon>
        <taxon>Micrococcaceae</taxon>
        <taxon>Arthrobacter</taxon>
    </lineage>
</organism>
<dbReference type="PANTHER" id="PTHR47053:SF1">
    <property type="entry name" value="MUREIN DD-ENDOPEPTIDASE MEPH-RELATED"/>
    <property type="match status" value="1"/>
</dbReference>
<keyword evidence="2" id="KW-0645">Protease</keyword>
<comment type="similarity">
    <text evidence="1">Belongs to the peptidase C40 family.</text>
</comment>
<evidence type="ECO:0000259" key="5">
    <source>
        <dbReference type="PROSITE" id="PS51935"/>
    </source>
</evidence>
<evidence type="ECO:0000256" key="4">
    <source>
        <dbReference type="ARBA" id="ARBA00022807"/>
    </source>
</evidence>
<dbReference type="GO" id="GO:0006508">
    <property type="term" value="P:proteolysis"/>
    <property type="evidence" value="ECO:0007669"/>
    <property type="project" value="UniProtKB-KW"/>
</dbReference>
<evidence type="ECO:0000256" key="3">
    <source>
        <dbReference type="ARBA" id="ARBA00022801"/>
    </source>
</evidence>
<dbReference type="AlphaFoldDB" id="A0A2V3DM25"/>
<dbReference type="OrthoDB" id="9815778at2"/>
<protein>
    <recommendedName>
        <fullName evidence="5">NlpC/P60 domain-containing protein</fullName>
    </recommendedName>
</protein>
<dbReference type="SUPFAM" id="SSF54001">
    <property type="entry name" value="Cysteine proteinases"/>
    <property type="match status" value="1"/>
</dbReference>
<feature type="domain" description="NlpC/P60" evidence="5">
    <location>
        <begin position="249"/>
        <end position="365"/>
    </location>
</feature>
<dbReference type="InterPro" id="IPR051202">
    <property type="entry name" value="Peptidase_C40"/>
</dbReference>
<proteinExistence type="inferred from homology"/>
<dbReference type="GO" id="GO:0008234">
    <property type="term" value="F:cysteine-type peptidase activity"/>
    <property type="evidence" value="ECO:0007669"/>
    <property type="project" value="UniProtKB-KW"/>
</dbReference>
<dbReference type="PROSITE" id="PS51935">
    <property type="entry name" value="NLPC_P60"/>
    <property type="match status" value="1"/>
</dbReference>
<reference evidence="6 7" key="1">
    <citation type="submission" date="2018-05" db="EMBL/GenBank/DDBJ databases">
        <title>Genetic diversity of glacier-inhabiting Cryobacterium bacteria in China and description of Cryobacterium mengkeensis sp. nov. and Arthrobacter glacialis sp. nov.</title>
        <authorList>
            <person name="Liu Q."/>
            <person name="Xin Y.-H."/>
        </authorList>
    </citation>
    <scope>NUCLEOTIDE SEQUENCE [LARGE SCALE GENOMIC DNA]</scope>
    <source>
        <strain evidence="6 7">GP3</strain>
    </source>
</reference>
<evidence type="ECO:0000256" key="2">
    <source>
        <dbReference type="ARBA" id="ARBA00022670"/>
    </source>
</evidence>
<keyword evidence="7" id="KW-1185">Reference proteome</keyword>
<evidence type="ECO:0000313" key="7">
    <source>
        <dbReference type="Proteomes" id="UP000246303"/>
    </source>
</evidence>
<dbReference type="RefSeq" id="WP_110107857.1">
    <property type="nucleotide sequence ID" value="NZ_JACBZZ010000001.1"/>
</dbReference>
<keyword evidence="3" id="KW-0378">Hydrolase</keyword>
<evidence type="ECO:0000256" key="1">
    <source>
        <dbReference type="ARBA" id="ARBA00007074"/>
    </source>
</evidence>
<dbReference type="EMBL" id="QHLZ01000018">
    <property type="protein sequence ID" value="PXA63975.1"/>
    <property type="molecule type" value="Genomic_DNA"/>
</dbReference>
<name>A0A2V3DM25_9MICC</name>
<dbReference type="Gene3D" id="3.90.1720.10">
    <property type="entry name" value="endopeptidase domain like (from Nostoc punctiforme)"/>
    <property type="match status" value="1"/>
</dbReference>